<dbReference type="Proteomes" id="UP000677228">
    <property type="component" value="Unassembled WGS sequence"/>
</dbReference>
<sequence>MRTTLQRNKLFGYRLSDDEWDILNELCTALALFADASEMLSGSSYPCLGMAYPVLDSLHYYLNSTSVNDVEECIKCALNETFEKYMRHPNDSPEHKLLLLILLHYGLFKAGGVPLLALCCLGLLGLLFAGIIVIALIPLYLKRRDINGRQPTTWNGITSGLRVENAVAEMTSLVPEGKTGVSDGFVIDEAKRVKNEVVCVREDEDGAEWLKNEELLWFLFSCSRQTMMQL</sequence>
<dbReference type="AlphaFoldDB" id="A0A8S2H2J4"/>
<protein>
    <submittedName>
        <fullName evidence="3">Uncharacterized protein</fullName>
    </submittedName>
</protein>
<keyword evidence="1" id="KW-0472">Membrane</keyword>
<evidence type="ECO:0000313" key="2">
    <source>
        <dbReference type="EMBL" id="CAF0809021.1"/>
    </source>
</evidence>
<reference evidence="3" key="1">
    <citation type="submission" date="2021-02" db="EMBL/GenBank/DDBJ databases">
        <authorList>
            <person name="Nowell W R."/>
        </authorList>
    </citation>
    <scope>NUCLEOTIDE SEQUENCE</scope>
</reference>
<comment type="caution">
    <text evidence="3">The sequence shown here is derived from an EMBL/GenBank/DDBJ whole genome shotgun (WGS) entry which is preliminary data.</text>
</comment>
<gene>
    <name evidence="2" type="ORF">OVA965_LOCUS5049</name>
    <name evidence="3" type="ORF">TMI583_LOCUS5047</name>
</gene>
<evidence type="ECO:0000313" key="4">
    <source>
        <dbReference type="Proteomes" id="UP000682733"/>
    </source>
</evidence>
<evidence type="ECO:0000313" key="3">
    <source>
        <dbReference type="EMBL" id="CAF3592814.1"/>
    </source>
</evidence>
<dbReference type="SUPFAM" id="SSF53098">
    <property type="entry name" value="Ribonuclease H-like"/>
    <property type="match status" value="1"/>
</dbReference>
<name>A0A8S2H2J4_9BILA</name>
<dbReference type="InterPro" id="IPR012337">
    <property type="entry name" value="RNaseH-like_sf"/>
</dbReference>
<dbReference type="EMBL" id="CAJNOK010001384">
    <property type="protein sequence ID" value="CAF0809021.1"/>
    <property type="molecule type" value="Genomic_DNA"/>
</dbReference>
<proteinExistence type="predicted"/>
<dbReference type="Proteomes" id="UP000682733">
    <property type="component" value="Unassembled WGS sequence"/>
</dbReference>
<dbReference type="EMBL" id="CAJOBA010001384">
    <property type="protein sequence ID" value="CAF3592814.1"/>
    <property type="molecule type" value="Genomic_DNA"/>
</dbReference>
<keyword evidence="1" id="KW-1133">Transmembrane helix</keyword>
<accession>A0A8S2H2J4</accession>
<evidence type="ECO:0000256" key="1">
    <source>
        <dbReference type="SAM" id="Phobius"/>
    </source>
</evidence>
<organism evidence="3 4">
    <name type="scientific">Didymodactylos carnosus</name>
    <dbReference type="NCBI Taxonomy" id="1234261"/>
    <lineage>
        <taxon>Eukaryota</taxon>
        <taxon>Metazoa</taxon>
        <taxon>Spiralia</taxon>
        <taxon>Gnathifera</taxon>
        <taxon>Rotifera</taxon>
        <taxon>Eurotatoria</taxon>
        <taxon>Bdelloidea</taxon>
        <taxon>Philodinida</taxon>
        <taxon>Philodinidae</taxon>
        <taxon>Didymodactylos</taxon>
    </lineage>
</organism>
<keyword evidence="1" id="KW-0812">Transmembrane</keyword>
<feature type="transmembrane region" description="Helical" evidence="1">
    <location>
        <begin position="123"/>
        <end position="141"/>
    </location>
</feature>